<sequence>MNGNIMNKNELILAGIESPADVQDLSLEALKTLSDEIRETIIRTVAQRGGHLASSLGVVELTVALLKIFSPPKDRIVFDVGHQAYAYKILTGRRDAFSTLRTKGGISGFPKREESPYDFFDVGHAGNAISVAAGLAQARCFNGDDHKVIAVVGDGSLTCGVSYEGLNQAGAAEKDLIIILNDNEMSISPNVGAMAAYLNRIMTGQIVTRFRAEVKNILKNVMGEPIYSLAKQFEDALKGFITPGKLFEDLGFKYVGPIDGHQVKHLVETFKNIKRFREPVLVHAITCKGKGYCQAEQNPSRFHGVGPFDIETGKVHSQPRPPSYTTVFGKALVKLASKDPKIVAITAAMEYGTGLAEFARLFPRRFFDVGIAEQHGIVFAAGLASEGYHPVVAIYSTFIQRGYDHLIHDVCMQNFPVVFAMDRAGIVGEDGPTHHGAFDIAFARSIPNLTVMAPADEDQLSDMLATALTLNSPVSIRYARADGLGVPIKKEPELIPVGKGRMMTEGEDLLIIAIGSMVDPAVQAADLLAKKGISAGVLDARFIKPLDEDLILEKSRAAGKVLVVEEGILAGGFGSAILELFSDKGLGGGSAVRMGISDAFVEHGTRAELLADLGLTPEGISAQAVSMLKDRPESKLRRFSSIRL</sequence>
<dbReference type="InterPro" id="IPR029061">
    <property type="entry name" value="THDP-binding"/>
</dbReference>
<dbReference type="EC" id="2.2.1.7" evidence="11"/>
<dbReference type="SUPFAM" id="SSF52922">
    <property type="entry name" value="TK C-terminal domain-like"/>
    <property type="match status" value="1"/>
</dbReference>
<organism evidence="13 14">
    <name type="scientific">Desulfomonile tiedjei (strain ATCC 49306 / DSM 6799 / DCB-1)</name>
    <dbReference type="NCBI Taxonomy" id="706587"/>
    <lineage>
        <taxon>Bacteria</taxon>
        <taxon>Pseudomonadati</taxon>
        <taxon>Thermodesulfobacteriota</taxon>
        <taxon>Desulfomonilia</taxon>
        <taxon>Desulfomonilales</taxon>
        <taxon>Desulfomonilaceae</taxon>
        <taxon>Desulfomonile</taxon>
    </lineage>
</organism>
<keyword evidence="9 11" id="KW-0414">Isoprene biosynthesis</keyword>
<dbReference type="CDD" id="cd07033">
    <property type="entry name" value="TPP_PYR_DXS_TK_like"/>
    <property type="match status" value="1"/>
</dbReference>
<dbReference type="InterPro" id="IPR009014">
    <property type="entry name" value="Transketo_C/PFOR_II"/>
</dbReference>
<dbReference type="NCBIfam" id="TIGR00204">
    <property type="entry name" value="dxs"/>
    <property type="match status" value="1"/>
</dbReference>
<feature type="binding site" evidence="11">
    <location>
        <position position="183"/>
    </location>
    <ligand>
        <name>Mg(2+)</name>
        <dbReference type="ChEBI" id="CHEBI:18420"/>
    </ligand>
</feature>
<dbReference type="GO" id="GO:0009228">
    <property type="term" value="P:thiamine biosynthetic process"/>
    <property type="evidence" value="ECO:0007669"/>
    <property type="project" value="UniProtKB-UniRule"/>
</dbReference>
<evidence type="ECO:0000256" key="1">
    <source>
        <dbReference type="ARBA" id="ARBA00004980"/>
    </source>
</evidence>
<comment type="subunit">
    <text evidence="3 11">Homodimer.</text>
</comment>
<feature type="binding site" evidence="11">
    <location>
        <begin position="155"/>
        <end position="156"/>
    </location>
    <ligand>
        <name>thiamine diphosphate</name>
        <dbReference type="ChEBI" id="CHEBI:58937"/>
    </ligand>
</feature>
<dbReference type="PATRIC" id="fig|706587.4.peg.1711"/>
<evidence type="ECO:0000256" key="2">
    <source>
        <dbReference type="ARBA" id="ARBA00011081"/>
    </source>
</evidence>
<comment type="catalytic activity">
    <reaction evidence="11">
        <text>D-glyceraldehyde 3-phosphate + pyruvate + H(+) = 1-deoxy-D-xylulose 5-phosphate + CO2</text>
        <dbReference type="Rhea" id="RHEA:12605"/>
        <dbReference type="ChEBI" id="CHEBI:15361"/>
        <dbReference type="ChEBI" id="CHEBI:15378"/>
        <dbReference type="ChEBI" id="CHEBI:16526"/>
        <dbReference type="ChEBI" id="CHEBI:57792"/>
        <dbReference type="ChEBI" id="CHEBI:59776"/>
        <dbReference type="EC" id="2.2.1.7"/>
    </reaction>
</comment>
<comment type="cofactor">
    <cofactor evidence="11">
        <name>Mg(2+)</name>
        <dbReference type="ChEBI" id="CHEBI:18420"/>
    </cofactor>
    <text evidence="11">Binds 1 Mg(2+) ion per subunit.</text>
</comment>
<dbReference type="STRING" id="706587.Desti_1492"/>
<dbReference type="InterPro" id="IPR005475">
    <property type="entry name" value="Transketolase-like_Pyr-bd"/>
</dbReference>
<feature type="binding site" evidence="11">
    <location>
        <position position="183"/>
    </location>
    <ligand>
        <name>thiamine diphosphate</name>
        <dbReference type="ChEBI" id="CHEBI:58937"/>
    </ligand>
</feature>
<evidence type="ECO:0000256" key="11">
    <source>
        <dbReference type="HAMAP-Rule" id="MF_00315"/>
    </source>
</evidence>
<dbReference type="GO" id="GO:0016114">
    <property type="term" value="P:terpenoid biosynthetic process"/>
    <property type="evidence" value="ECO:0007669"/>
    <property type="project" value="UniProtKB-UniRule"/>
</dbReference>
<accession>I4C3R3</accession>
<comment type="function">
    <text evidence="10 11">Catalyzes the acyloin condensation reaction between C atoms 2 and 3 of pyruvate and glyceraldehyde 3-phosphate to yield 1-deoxy-D-xylulose-5-phosphate (DXP).</text>
</comment>
<dbReference type="Gene3D" id="3.40.50.920">
    <property type="match status" value="1"/>
</dbReference>
<evidence type="ECO:0000256" key="4">
    <source>
        <dbReference type="ARBA" id="ARBA00022679"/>
    </source>
</evidence>
<evidence type="ECO:0000256" key="8">
    <source>
        <dbReference type="ARBA" id="ARBA00023052"/>
    </source>
</evidence>
<keyword evidence="4 11" id="KW-0808">Transferase</keyword>
<comment type="cofactor">
    <cofactor evidence="11">
        <name>thiamine diphosphate</name>
        <dbReference type="ChEBI" id="CHEBI:58937"/>
    </cofactor>
    <text evidence="11">Binds 1 thiamine pyrophosphate per subunit.</text>
</comment>
<dbReference type="eggNOG" id="COG1154">
    <property type="taxonomic scope" value="Bacteria"/>
</dbReference>
<comment type="pathway">
    <text evidence="1 11">Metabolic intermediate biosynthesis; 1-deoxy-D-xylulose 5-phosphate biosynthesis; 1-deoxy-D-xylulose 5-phosphate from D-glyceraldehyde 3-phosphate and pyruvate: step 1/1.</text>
</comment>
<feature type="binding site" evidence="11">
    <location>
        <position position="82"/>
    </location>
    <ligand>
        <name>thiamine diphosphate</name>
        <dbReference type="ChEBI" id="CHEBI:58937"/>
    </ligand>
</feature>
<evidence type="ECO:0000313" key="14">
    <source>
        <dbReference type="Proteomes" id="UP000006055"/>
    </source>
</evidence>
<dbReference type="Proteomes" id="UP000006055">
    <property type="component" value="Chromosome"/>
</dbReference>
<dbReference type="FunFam" id="3.40.50.920:FF:000002">
    <property type="entry name" value="1-deoxy-D-xylulose-5-phosphate synthase"/>
    <property type="match status" value="1"/>
</dbReference>
<feature type="binding site" evidence="11">
    <location>
        <position position="292"/>
    </location>
    <ligand>
        <name>thiamine diphosphate</name>
        <dbReference type="ChEBI" id="CHEBI:58937"/>
    </ligand>
</feature>
<dbReference type="InterPro" id="IPR033248">
    <property type="entry name" value="Transketolase_C"/>
</dbReference>
<evidence type="ECO:0000256" key="9">
    <source>
        <dbReference type="ARBA" id="ARBA00023229"/>
    </source>
</evidence>
<keyword evidence="5 11" id="KW-0479">Metal-binding</keyword>
<dbReference type="GO" id="GO:0030976">
    <property type="term" value="F:thiamine pyrophosphate binding"/>
    <property type="evidence" value="ECO:0007669"/>
    <property type="project" value="UniProtKB-UniRule"/>
</dbReference>
<dbReference type="GO" id="GO:0019288">
    <property type="term" value="P:isopentenyl diphosphate biosynthetic process, methylerythritol 4-phosphate pathway"/>
    <property type="evidence" value="ECO:0007669"/>
    <property type="project" value="TreeGrafter"/>
</dbReference>
<dbReference type="InterPro" id="IPR020826">
    <property type="entry name" value="Transketolase_BS"/>
</dbReference>
<dbReference type="UniPathway" id="UPA00064">
    <property type="reaction ID" value="UER00091"/>
</dbReference>
<dbReference type="EMBL" id="CP003360">
    <property type="protein sequence ID" value="AFM24204.1"/>
    <property type="molecule type" value="Genomic_DNA"/>
</dbReference>
<dbReference type="GO" id="GO:0005829">
    <property type="term" value="C:cytosol"/>
    <property type="evidence" value="ECO:0007669"/>
    <property type="project" value="TreeGrafter"/>
</dbReference>
<dbReference type="Pfam" id="PF02779">
    <property type="entry name" value="Transket_pyr"/>
    <property type="match status" value="1"/>
</dbReference>
<dbReference type="SMART" id="SM00861">
    <property type="entry name" value="Transket_pyr"/>
    <property type="match status" value="1"/>
</dbReference>
<dbReference type="AlphaFoldDB" id="I4C3R3"/>
<dbReference type="KEGG" id="dti:Desti_1492"/>
<dbReference type="HOGENOM" id="CLU_009227_1_4_7"/>
<proteinExistence type="inferred from homology"/>
<evidence type="ECO:0000259" key="12">
    <source>
        <dbReference type="SMART" id="SM00861"/>
    </source>
</evidence>
<protein>
    <recommendedName>
        <fullName evidence="11">1-deoxy-D-xylulose-5-phosphate synthase</fullName>
        <ecNumber evidence="11">2.2.1.7</ecNumber>
    </recommendedName>
    <alternativeName>
        <fullName evidence="11">1-deoxyxylulose-5-phosphate synthase</fullName>
        <shortName evidence="11">DXP synthase</shortName>
        <shortName evidence="11">DXPS</shortName>
    </alternativeName>
</protein>
<keyword evidence="7 11" id="KW-0784">Thiamine biosynthesis</keyword>
<gene>
    <name evidence="11" type="primary">dxs</name>
    <name evidence="13" type="ordered locus">Desti_1492</name>
</gene>
<feature type="binding site" evidence="11">
    <location>
        <position position="373"/>
    </location>
    <ligand>
        <name>thiamine diphosphate</name>
        <dbReference type="ChEBI" id="CHEBI:58937"/>
    </ligand>
</feature>
<dbReference type="GO" id="GO:0000287">
    <property type="term" value="F:magnesium ion binding"/>
    <property type="evidence" value="ECO:0007669"/>
    <property type="project" value="UniProtKB-UniRule"/>
</dbReference>
<evidence type="ECO:0000256" key="5">
    <source>
        <dbReference type="ARBA" id="ARBA00022723"/>
    </source>
</evidence>
<dbReference type="NCBIfam" id="NF003933">
    <property type="entry name" value="PRK05444.2-2"/>
    <property type="match status" value="1"/>
</dbReference>
<keyword evidence="14" id="KW-1185">Reference proteome</keyword>
<evidence type="ECO:0000256" key="3">
    <source>
        <dbReference type="ARBA" id="ARBA00011738"/>
    </source>
</evidence>
<dbReference type="Pfam" id="PF02780">
    <property type="entry name" value="Transketolase_C"/>
    <property type="match status" value="1"/>
</dbReference>
<name>I4C3R3_DESTA</name>
<dbReference type="HAMAP" id="MF_00315">
    <property type="entry name" value="DXP_synth"/>
    <property type="match status" value="1"/>
</dbReference>
<evidence type="ECO:0000256" key="7">
    <source>
        <dbReference type="ARBA" id="ARBA00022977"/>
    </source>
</evidence>
<evidence type="ECO:0000313" key="13">
    <source>
        <dbReference type="EMBL" id="AFM24204.1"/>
    </source>
</evidence>
<dbReference type="PANTHER" id="PTHR43322">
    <property type="entry name" value="1-D-DEOXYXYLULOSE 5-PHOSPHATE SYNTHASE-RELATED"/>
    <property type="match status" value="1"/>
</dbReference>
<keyword evidence="8 11" id="KW-0786">Thiamine pyrophosphate</keyword>
<evidence type="ECO:0000256" key="6">
    <source>
        <dbReference type="ARBA" id="ARBA00022842"/>
    </source>
</evidence>
<dbReference type="Gene3D" id="3.40.50.970">
    <property type="match status" value="2"/>
</dbReference>
<comment type="similarity">
    <text evidence="2 11">Belongs to the transketolase family. DXPS subfamily.</text>
</comment>
<dbReference type="InterPro" id="IPR005477">
    <property type="entry name" value="Dxylulose-5-P_synthase"/>
</dbReference>
<dbReference type="FunFam" id="3.40.50.970:FF:000005">
    <property type="entry name" value="1-deoxy-D-xylulose-5-phosphate synthase"/>
    <property type="match status" value="1"/>
</dbReference>
<feature type="binding site" evidence="11">
    <location>
        <begin position="123"/>
        <end position="125"/>
    </location>
    <ligand>
        <name>thiamine diphosphate</name>
        <dbReference type="ChEBI" id="CHEBI:58937"/>
    </ligand>
</feature>
<dbReference type="GO" id="GO:0008661">
    <property type="term" value="F:1-deoxy-D-xylulose-5-phosphate synthase activity"/>
    <property type="evidence" value="ECO:0007669"/>
    <property type="project" value="UniProtKB-UniRule"/>
</dbReference>
<dbReference type="SUPFAM" id="SSF52518">
    <property type="entry name" value="Thiamin diphosphate-binding fold (THDP-binding)"/>
    <property type="match status" value="2"/>
</dbReference>
<feature type="binding site" evidence="11">
    <location>
        <position position="154"/>
    </location>
    <ligand>
        <name>Mg(2+)</name>
        <dbReference type="ChEBI" id="CHEBI:18420"/>
    </ligand>
</feature>
<dbReference type="CDD" id="cd02007">
    <property type="entry name" value="TPP_DXS"/>
    <property type="match status" value="1"/>
</dbReference>
<dbReference type="PROSITE" id="PS00802">
    <property type="entry name" value="TRANSKETOLASE_2"/>
    <property type="match status" value="1"/>
</dbReference>
<feature type="domain" description="Transketolase-like pyrimidine-binding" evidence="12">
    <location>
        <begin position="322"/>
        <end position="486"/>
    </location>
</feature>
<reference evidence="14" key="1">
    <citation type="submission" date="2012-06" db="EMBL/GenBank/DDBJ databases">
        <title>Complete sequence of chromosome of Desulfomonile tiedjei DSM 6799.</title>
        <authorList>
            <person name="Lucas S."/>
            <person name="Copeland A."/>
            <person name="Lapidus A."/>
            <person name="Glavina del Rio T."/>
            <person name="Dalin E."/>
            <person name="Tice H."/>
            <person name="Bruce D."/>
            <person name="Goodwin L."/>
            <person name="Pitluck S."/>
            <person name="Peters L."/>
            <person name="Ovchinnikova G."/>
            <person name="Zeytun A."/>
            <person name="Lu M."/>
            <person name="Kyrpides N."/>
            <person name="Mavromatis K."/>
            <person name="Ivanova N."/>
            <person name="Brettin T."/>
            <person name="Detter J.C."/>
            <person name="Han C."/>
            <person name="Larimer F."/>
            <person name="Land M."/>
            <person name="Hauser L."/>
            <person name="Markowitz V."/>
            <person name="Cheng J.-F."/>
            <person name="Hugenholtz P."/>
            <person name="Woyke T."/>
            <person name="Wu D."/>
            <person name="Spring S."/>
            <person name="Schroeder M."/>
            <person name="Brambilla E."/>
            <person name="Klenk H.-P."/>
            <person name="Eisen J.A."/>
        </authorList>
    </citation>
    <scope>NUCLEOTIDE SEQUENCE [LARGE SCALE GENOMIC DNA]</scope>
    <source>
        <strain evidence="14">ATCC 49306 / DSM 6799 / DCB-1</strain>
    </source>
</reference>
<dbReference type="Pfam" id="PF13292">
    <property type="entry name" value="DXP_synthase_N"/>
    <property type="match status" value="1"/>
</dbReference>
<dbReference type="PANTHER" id="PTHR43322:SF5">
    <property type="entry name" value="1-DEOXY-D-XYLULOSE-5-PHOSPHATE SYNTHASE, CHLOROPLASTIC"/>
    <property type="match status" value="1"/>
</dbReference>
<evidence type="ECO:0000256" key="10">
    <source>
        <dbReference type="ARBA" id="ARBA00055605"/>
    </source>
</evidence>
<keyword evidence="6 11" id="KW-0460">Magnesium</keyword>